<evidence type="ECO:0000256" key="4">
    <source>
        <dbReference type="ARBA" id="ARBA00022777"/>
    </source>
</evidence>
<reference evidence="7" key="1">
    <citation type="submission" date="2022-03" db="EMBL/GenBank/DDBJ databases">
        <authorList>
            <person name="Alioto T."/>
            <person name="Alioto T."/>
            <person name="Gomez Garrido J."/>
        </authorList>
    </citation>
    <scope>NUCLEOTIDE SEQUENCE</scope>
</reference>
<dbReference type="GO" id="GO:0004674">
    <property type="term" value="F:protein serine/threonine kinase activity"/>
    <property type="evidence" value="ECO:0007669"/>
    <property type="project" value="UniProtKB-KW"/>
</dbReference>
<protein>
    <submittedName>
        <fullName evidence="7">Kinase C theta type-like</fullName>
    </submittedName>
</protein>
<proteinExistence type="predicted"/>
<evidence type="ECO:0000313" key="7">
    <source>
        <dbReference type="EMBL" id="CAH2284658.1"/>
    </source>
</evidence>
<dbReference type="EMBL" id="OW240915">
    <property type="protein sequence ID" value="CAH2284658.1"/>
    <property type="molecule type" value="Genomic_DNA"/>
</dbReference>
<dbReference type="InterPro" id="IPR000719">
    <property type="entry name" value="Prot_kinase_dom"/>
</dbReference>
<gene>
    <name evidence="7" type="ORF">PECUL_23A018638</name>
</gene>
<evidence type="ECO:0000256" key="1">
    <source>
        <dbReference type="ARBA" id="ARBA00022527"/>
    </source>
</evidence>
<dbReference type="SMART" id="SM00220">
    <property type="entry name" value="S_TKc"/>
    <property type="match status" value="1"/>
</dbReference>
<name>A0AAD1S1D4_PELCU</name>
<keyword evidence="3" id="KW-0547">Nucleotide-binding</keyword>
<evidence type="ECO:0000256" key="2">
    <source>
        <dbReference type="ARBA" id="ARBA00022679"/>
    </source>
</evidence>
<keyword evidence="2" id="KW-0808">Transferase</keyword>
<dbReference type="PROSITE" id="PS50011">
    <property type="entry name" value="PROTEIN_KINASE_DOM"/>
    <property type="match status" value="2"/>
</dbReference>
<sequence>DIKPENIMLDGEGHVKIADFGLAWTNVFGERTKSSIGGTMGYVAPEAFLGMNLSASVDWFAFGVVLYEMLTGNSPFDDGVTDERTIVRSVVYGTPKYPEWLTAEEKDILQKPNPTLVMMMLPMASRAFPEVDRGSNMILLSQLTVMKFRPEKPPPHLNYKNITWDRPDRTVPRTVPNLPIQDRTWRSGPRKLKLLYRVRLTVVCPHGTPMLSVCHKCKHILQNLIDKFSADSTVPPIFPMIKPNGDLLIKFLLPWQNESVIIVHRAVLSHTQYSHSSNYLPMHAQKRRKGIIPLPLPLLFLSIADAVNERHKSGIGNLRFIAAEIVCGLKFLHSKGILHRDIKPENIMLDGEGHVKIADFGLAWTNVFEAFLGMNLSASVDWFAFGVVLYEMLTGKSPFDDGATDERKIPNPTLVMGLSRVYRVKSVKLILVHQLLCKDPYFRLGVASKIESHPFFSSIDWNEVQARKASPPPELQEVSIYIATVYQNGKKGQQIQDTFLNSTTWDRFCLDLQKNSAKKFIEHIKSPGDSASQPMLSGGQWLFSGFSFQMSLPLTTPIPSKSPCKRKKESASFLIAVLSLH</sequence>
<dbReference type="PANTHER" id="PTHR24351">
    <property type="entry name" value="RIBOSOMAL PROTEIN S6 KINASE"/>
    <property type="match status" value="1"/>
</dbReference>
<dbReference type="InterPro" id="IPR008271">
    <property type="entry name" value="Ser/Thr_kinase_AS"/>
</dbReference>
<keyword evidence="4 7" id="KW-0418">Kinase</keyword>
<dbReference type="AlphaFoldDB" id="A0AAD1S1D4"/>
<feature type="non-terminal residue" evidence="7">
    <location>
        <position position="1"/>
    </location>
</feature>
<feature type="domain" description="Protein kinase" evidence="6">
    <location>
        <begin position="200"/>
        <end position="456"/>
    </location>
</feature>
<dbReference type="GO" id="GO:0005524">
    <property type="term" value="F:ATP binding"/>
    <property type="evidence" value="ECO:0007669"/>
    <property type="project" value="UniProtKB-KW"/>
</dbReference>
<evidence type="ECO:0000256" key="3">
    <source>
        <dbReference type="ARBA" id="ARBA00022741"/>
    </source>
</evidence>
<evidence type="ECO:0000256" key="5">
    <source>
        <dbReference type="ARBA" id="ARBA00022840"/>
    </source>
</evidence>
<organism evidence="7 8">
    <name type="scientific">Pelobates cultripes</name>
    <name type="common">Western spadefoot toad</name>
    <dbReference type="NCBI Taxonomy" id="61616"/>
    <lineage>
        <taxon>Eukaryota</taxon>
        <taxon>Metazoa</taxon>
        <taxon>Chordata</taxon>
        <taxon>Craniata</taxon>
        <taxon>Vertebrata</taxon>
        <taxon>Euteleostomi</taxon>
        <taxon>Amphibia</taxon>
        <taxon>Batrachia</taxon>
        <taxon>Anura</taxon>
        <taxon>Pelobatoidea</taxon>
        <taxon>Pelobatidae</taxon>
        <taxon>Pelobates</taxon>
    </lineage>
</organism>
<dbReference type="FunFam" id="1.10.510.10:FF:000465">
    <property type="entry name" value="Non-specific serine/threonine protein kinase"/>
    <property type="match status" value="1"/>
</dbReference>
<keyword evidence="8" id="KW-1185">Reference proteome</keyword>
<accession>A0AAD1S1D4</accession>
<keyword evidence="5" id="KW-0067">ATP-binding</keyword>
<dbReference type="Pfam" id="PF00069">
    <property type="entry name" value="Pkinase"/>
    <property type="match status" value="3"/>
</dbReference>
<dbReference type="SUPFAM" id="SSF56112">
    <property type="entry name" value="Protein kinase-like (PK-like)"/>
    <property type="match status" value="2"/>
</dbReference>
<dbReference type="PROSITE" id="PS00108">
    <property type="entry name" value="PROTEIN_KINASE_ST"/>
    <property type="match status" value="1"/>
</dbReference>
<dbReference type="InterPro" id="IPR011009">
    <property type="entry name" value="Kinase-like_dom_sf"/>
</dbReference>
<feature type="domain" description="Protein kinase" evidence="6">
    <location>
        <begin position="1"/>
        <end position="140"/>
    </location>
</feature>
<dbReference type="Proteomes" id="UP001295444">
    <property type="component" value="Chromosome 04"/>
</dbReference>
<dbReference type="Gene3D" id="1.10.510.10">
    <property type="entry name" value="Transferase(Phosphotransferase) domain 1"/>
    <property type="match status" value="2"/>
</dbReference>
<evidence type="ECO:0000313" key="8">
    <source>
        <dbReference type="Proteomes" id="UP001295444"/>
    </source>
</evidence>
<evidence type="ECO:0000259" key="6">
    <source>
        <dbReference type="PROSITE" id="PS50011"/>
    </source>
</evidence>
<keyword evidence="1" id="KW-0723">Serine/threonine-protein kinase</keyword>